<dbReference type="InterPro" id="IPR017937">
    <property type="entry name" value="Thioredoxin_CS"/>
</dbReference>
<evidence type="ECO:0000313" key="8">
    <source>
        <dbReference type="Proteomes" id="UP000199310"/>
    </source>
</evidence>
<dbReference type="GO" id="GO:0017004">
    <property type="term" value="P:cytochrome complex assembly"/>
    <property type="evidence" value="ECO:0007669"/>
    <property type="project" value="UniProtKB-KW"/>
</dbReference>
<keyword evidence="8" id="KW-1185">Reference proteome</keyword>
<dbReference type="InterPro" id="IPR025380">
    <property type="entry name" value="DUF4369"/>
</dbReference>
<feature type="signal peptide" evidence="5">
    <location>
        <begin position="1"/>
        <end position="19"/>
    </location>
</feature>
<dbReference type="InterPro" id="IPR050553">
    <property type="entry name" value="Thioredoxin_ResA/DsbE_sf"/>
</dbReference>
<dbReference type="InterPro" id="IPR000866">
    <property type="entry name" value="AhpC/TSA"/>
</dbReference>
<dbReference type="Proteomes" id="UP000199310">
    <property type="component" value="Unassembled WGS sequence"/>
</dbReference>
<evidence type="ECO:0000313" key="7">
    <source>
        <dbReference type="EMBL" id="SEW49768.1"/>
    </source>
</evidence>
<keyword evidence="3" id="KW-1015">Disulfide bond</keyword>
<comment type="subcellular location">
    <subcellularLocation>
        <location evidence="1">Cell envelope</location>
    </subcellularLocation>
</comment>
<dbReference type="CDD" id="cd02966">
    <property type="entry name" value="TlpA_like_family"/>
    <property type="match status" value="1"/>
</dbReference>
<organism evidence="7 8">
    <name type="scientific">Chitinophaga arvensicola</name>
    <dbReference type="NCBI Taxonomy" id="29529"/>
    <lineage>
        <taxon>Bacteria</taxon>
        <taxon>Pseudomonadati</taxon>
        <taxon>Bacteroidota</taxon>
        <taxon>Chitinophagia</taxon>
        <taxon>Chitinophagales</taxon>
        <taxon>Chitinophagaceae</taxon>
        <taxon>Chitinophaga</taxon>
    </lineage>
</organism>
<name>A0A1I0S4P8_9BACT</name>
<evidence type="ECO:0000256" key="1">
    <source>
        <dbReference type="ARBA" id="ARBA00004196"/>
    </source>
</evidence>
<evidence type="ECO:0000256" key="5">
    <source>
        <dbReference type="SAM" id="SignalP"/>
    </source>
</evidence>
<dbReference type="Pfam" id="PF14289">
    <property type="entry name" value="DUF4369"/>
    <property type="match status" value="1"/>
</dbReference>
<dbReference type="PROSITE" id="PS51352">
    <property type="entry name" value="THIOREDOXIN_2"/>
    <property type="match status" value="1"/>
</dbReference>
<dbReference type="Gene3D" id="3.40.30.10">
    <property type="entry name" value="Glutaredoxin"/>
    <property type="match status" value="1"/>
</dbReference>
<dbReference type="PANTHER" id="PTHR42852">
    <property type="entry name" value="THIOL:DISULFIDE INTERCHANGE PROTEIN DSBE"/>
    <property type="match status" value="1"/>
</dbReference>
<dbReference type="PANTHER" id="PTHR42852:SF6">
    <property type="entry name" value="THIOL:DISULFIDE INTERCHANGE PROTEIN DSBE"/>
    <property type="match status" value="1"/>
</dbReference>
<keyword evidence="2" id="KW-0201">Cytochrome c-type biogenesis</keyword>
<reference evidence="8" key="1">
    <citation type="submission" date="2016-10" db="EMBL/GenBank/DDBJ databases">
        <authorList>
            <person name="Varghese N."/>
            <person name="Submissions S."/>
        </authorList>
    </citation>
    <scope>NUCLEOTIDE SEQUENCE [LARGE SCALE GENOMIC DNA]</scope>
    <source>
        <strain evidence="8">DSM 3695</strain>
    </source>
</reference>
<dbReference type="OrthoDB" id="750178at2"/>
<dbReference type="InterPro" id="IPR013766">
    <property type="entry name" value="Thioredoxin_domain"/>
</dbReference>
<dbReference type="InterPro" id="IPR036249">
    <property type="entry name" value="Thioredoxin-like_sf"/>
</dbReference>
<proteinExistence type="predicted"/>
<dbReference type="GO" id="GO:0016209">
    <property type="term" value="F:antioxidant activity"/>
    <property type="evidence" value="ECO:0007669"/>
    <property type="project" value="InterPro"/>
</dbReference>
<feature type="domain" description="Thioredoxin" evidence="6">
    <location>
        <begin position="237"/>
        <end position="381"/>
    </location>
</feature>
<dbReference type="GO" id="GO:0016491">
    <property type="term" value="F:oxidoreductase activity"/>
    <property type="evidence" value="ECO:0007669"/>
    <property type="project" value="InterPro"/>
</dbReference>
<evidence type="ECO:0000256" key="4">
    <source>
        <dbReference type="ARBA" id="ARBA00023284"/>
    </source>
</evidence>
<accession>A0A1I0S4P8</accession>
<dbReference type="RefSeq" id="WP_089896994.1">
    <property type="nucleotide sequence ID" value="NZ_FOJG01000002.1"/>
</dbReference>
<gene>
    <name evidence="7" type="ORF">SAMN04488122_3566</name>
</gene>
<evidence type="ECO:0000259" key="6">
    <source>
        <dbReference type="PROSITE" id="PS51352"/>
    </source>
</evidence>
<sequence length="381" mass="43046">MKKITLLALCLPAFINAQSAKYVLNGKLTKQNSPAKVYLNKVVNDALVVDSSEIKDGEFHFEGTLEGPMRAMLILDPSGAGMDFMQLPPNADTRIFFLEKGDTKVTGNELISKARISSPLNQEEITFNTSMKSVLKSIRQLSREYKRASATKKEDPAFKQQMALRYQVSYEAQKLLQHKYIAENPNSFFSLMALEELAGMDLNPDQIEPLFKKLSEEIRNTPEGKAFAEEIERTRNLTVGSDAPDFEVPDISGKPVKLSDFKGKTVLLDFWASWCEPCRREHRKILEAYRAFKDKNFTIISIALDPPADRKYLLDAIKEDSLVWTNLSDPKKDKNQAAKVYGIKAIPQNFLIDSTGMIFNKDLSGEALYQQLNSLLKKESE</sequence>
<evidence type="ECO:0000256" key="3">
    <source>
        <dbReference type="ARBA" id="ARBA00023157"/>
    </source>
</evidence>
<protein>
    <submittedName>
        <fullName evidence="7">Peroxiredoxin</fullName>
    </submittedName>
</protein>
<dbReference type="EMBL" id="FOJG01000002">
    <property type="protein sequence ID" value="SEW49768.1"/>
    <property type="molecule type" value="Genomic_DNA"/>
</dbReference>
<keyword evidence="5" id="KW-0732">Signal</keyword>
<dbReference type="AlphaFoldDB" id="A0A1I0S4P8"/>
<dbReference type="SUPFAM" id="SSF52833">
    <property type="entry name" value="Thioredoxin-like"/>
    <property type="match status" value="1"/>
</dbReference>
<feature type="chain" id="PRO_5011784125" evidence="5">
    <location>
        <begin position="20"/>
        <end position="381"/>
    </location>
</feature>
<dbReference type="STRING" id="29529.SAMN04488122_3566"/>
<dbReference type="Pfam" id="PF00578">
    <property type="entry name" value="AhpC-TSA"/>
    <property type="match status" value="1"/>
</dbReference>
<dbReference type="GO" id="GO:0030313">
    <property type="term" value="C:cell envelope"/>
    <property type="evidence" value="ECO:0007669"/>
    <property type="project" value="UniProtKB-SubCell"/>
</dbReference>
<evidence type="ECO:0000256" key="2">
    <source>
        <dbReference type="ARBA" id="ARBA00022748"/>
    </source>
</evidence>
<keyword evidence="4" id="KW-0676">Redox-active center</keyword>
<dbReference type="PROSITE" id="PS00194">
    <property type="entry name" value="THIOREDOXIN_1"/>
    <property type="match status" value="1"/>
</dbReference>